<evidence type="ECO:0000256" key="3">
    <source>
        <dbReference type="ARBA" id="ARBA00023163"/>
    </source>
</evidence>
<dbReference type="SUPFAM" id="SSF46785">
    <property type="entry name" value="Winged helix' DNA-binding domain"/>
    <property type="match status" value="1"/>
</dbReference>
<dbReference type="GO" id="GO:0003677">
    <property type="term" value="F:DNA binding"/>
    <property type="evidence" value="ECO:0007669"/>
    <property type="project" value="UniProtKB-KW"/>
</dbReference>
<organism evidence="5 6">
    <name type="scientific">Streptococcus ovuberis</name>
    <dbReference type="NCBI Taxonomy" id="1936207"/>
    <lineage>
        <taxon>Bacteria</taxon>
        <taxon>Bacillati</taxon>
        <taxon>Bacillota</taxon>
        <taxon>Bacilli</taxon>
        <taxon>Lactobacillales</taxon>
        <taxon>Streptococcaceae</taxon>
        <taxon>Streptococcus</taxon>
    </lineage>
</organism>
<comment type="caution">
    <text evidence="5">The sequence shown here is derived from an EMBL/GenBank/DDBJ whole genome shotgun (WGS) entry which is preliminary data.</text>
</comment>
<dbReference type="GO" id="GO:0003700">
    <property type="term" value="F:DNA-binding transcription factor activity"/>
    <property type="evidence" value="ECO:0007669"/>
    <property type="project" value="InterPro"/>
</dbReference>
<dbReference type="PANTHER" id="PTHR43537">
    <property type="entry name" value="TRANSCRIPTIONAL REGULATOR, GNTR FAMILY"/>
    <property type="match status" value="1"/>
</dbReference>
<dbReference type="InterPro" id="IPR036388">
    <property type="entry name" value="WH-like_DNA-bd_sf"/>
</dbReference>
<dbReference type="EMBL" id="JAAXPR010000001">
    <property type="protein sequence ID" value="NKZ19442.1"/>
    <property type="molecule type" value="Genomic_DNA"/>
</dbReference>
<dbReference type="SUPFAM" id="SSF48008">
    <property type="entry name" value="GntR ligand-binding domain-like"/>
    <property type="match status" value="1"/>
</dbReference>
<name>A0A7X6S072_9STRE</name>
<sequence length="227" mass="25457">MKKTSQPLAEMAAERLVQYIVEHQLETGSRLPNEYVLAEILEVGRSTVREAVRRLAARNILEVRQGSGTYISGKKGVADDPLGFTFIKDTTKLTHDLFEIRLLLEPRVAAKAAQYATEQDCLMLEEIVQAIEQSYDEGTDDHVQLDVQLHARLAKMSGNLALDSLLPVIHQSISLINSDFQGKDLREDSRVAHRSILQAVQERDSVKAYDAMLRHILAVSANFEMES</sequence>
<dbReference type="Gene3D" id="1.10.10.10">
    <property type="entry name" value="Winged helix-like DNA-binding domain superfamily/Winged helix DNA-binding domain"/>
    <property type="match status" value="1"/>
</dbReference>
<feature type="domain" description="HTH gntR-type" evidence="4">
    <location>
        <begin position="6"/>
        <end position="74"/>
    </location>
</feature>
<accession>A0A7X6S072</accession>
<dbReference type="PROSITE" id="PS50949">
    <property type="entry name" value="HTH_GNTR"/>
    <property type="match status" value="1"/>
</dbReference>
<keyword evidence="2" id="KW-0238">DNA-binding</keyword>
<evidence type="ECO:0000313" key="5">
    <source>
        <dbReference type="EMBL" id="NKZ19442.1"/>
    </source>
</evidence>
<dbReference type="SMART" id="SM00345">
    <property type="entry name" value="HTH_GNTR"/>
    <property type="match status" value="1"/>
</dbReference>
<dbReference type="RefSeq" id="WP_168548205.1">
    <property type="nucleotide sequence ID" value="NZ_JAAXPR010000001.1"/>
</dbReference>
<dbReference type="SMART" id="SM00895">
    <property type="entry name" value="FCD"/>
    <property type="match status" value="1"/>
</dbReference>
<reference evidence="5 6" key="1">
    <citation type="submission" date="2020-04" db="EMBL/GenBank/DDBJ databases">
        <title>MicrobeNet Type strains.</title>
        <authorList>
            <person name="Nicholson A.C."/>
        </authorList>
    </citation>
    <scope>NUCLEOTIDE SEQUENCE [LARGE SCALE GENOMIC DNA]</scope>
    <source>
        <strain evidence="5 6">CCUG 69612</strain>
    </source>
</reference>
<dbReference type="InterPro" id="IPR011711">
    <property type="entry name" value="GntR_C"/>
</dbReference>
<evidence type="ECO:0000256" key="1">
    <source>
        <dbReference type="ARBA" id="ARBA00023015"/>
    </source>
</evidence>
<dbReference type="Pfam" id="PF00392">
    <property type="entry name" value="GntR"/>
    <property type="match status" value="1"/>
</dbReference>
<evidence type="ECO:0000259" key="4">
    <source>
        <dbReference type="PROSITE" id="PS50949"/>
    </source>
</evidence>
<dbReference type="Proteomes" id="UP000522720">
    <property type="component" value="Unassembled WGS sequence"/>
</dbReference>
<dbReference type="InterPro" id="IPR000524">
    <property type="entry name" value="Tscrpt_reg_HTH_GntR"/>
</dbReference>
<keyword evidence="6" id="KW-1185">Reference proteome</keyword>
<proteinExistence type="predicted"/>
<dbReference type="InterPro" id="IPR008920">
    <property type="entry name" value="TF_FadR/GntR_C"/>
</dbReference>
<dbReference type="Pfam" id="PF07729">
    <property type="entry name" value="FCD"/>
    <property type="match status" value="1"/>
</dbReference>
<evidence type="ECO:0000313" key="6">
    <source>
        <dbReference type="Proteomes" id="UP000522720"/>
    </source>
</evidence>
<evidence type="ECO:0000256" key="2">
    <source>
        <dbReference type="ARBA" id="ARBA00023125"/>
    </source>
</evidence>
<protein>
    <submittedName>
        <fullName evidence="5">FadR family transcriptional regulator</fullName>
    </submittedName>
</protein>
<dbReference type="Gene3D" id="1.20.120.530">
    <property type="entry name" value="GntR ligand-binding domain-like"/>
    <property type="match status" value="1"/>
</dbReference>
<dbReference type="AlphaFoldDB" id="A0A7X6S072"/>
<dbReference type="CDD" id="cd07377">
    <property type="entry name" value="WHTH_GntR"/>
    <property type="match status" value="1"/>
</dbReference>
<dbReference type="PRINTS" id="PR00035">
    <property type="entry name" value="HTHGNTR"/>
</dbReference>
<keyword evidence="1" id="KW-0805">Transcription regulation</keyword>
<gene>
    <name evidence="5" type="ORF">HF992_00990</name>
</gene>
<dbReference type="PANTHER" id="PTHR43537:SF5">
    <property type="entry name" value="UXU OPERON TRANSCRIPTIONAL REGULATOR"/>
    <property type="match status" value="1"/>
</dbReference>
<dbReference type="InterPro" id="IPR036390">
    <property type="entry name" value="WH_DNA-bd_sf"/>
</dbReference>
<keyword evidence="3" id="KW-0804">Transcription</keyword>